<evidence type="ECO:0000256" key="2">
    <source>
        <dbReference type="ARBA" id="ARBA00006810"/>
    </source>
</evidence>
<dbReference type="CDD" id="cd00310">
    <property type="entry name" value="ATP-synt_Fo_a_6"/>
    <property type="match status" value="1"/>
</dbReference>
<protein>
    <submittedName>
        <fullName evidence="12">ATP synthase subunit 6</fullName>
    </submittedName>
</protein>
<dbReference type="PANTHER" id="PTHR11410">
    <property type="entry name" value="ATP SYNTHASE SUBUNIT A"/>
    <property type="match status" value="1"/>
</dbReference>
<feature type="transmembrane region" description="Helical" evidence="11">
    <location>
        <begin position="83"/>
        <end position="103"/>
    </location>
</feature>
<keyword evidence="8" id="KW-0406">Ion transport</keyword>
<gene>
    <name evidence="12" type="ORF">SAMN03080618_02714</name>
</gene>
<dbReference type="InterPro" id="IPR000568">
    <property type="entry name" value="ATP_synth_F0_asu"/>
</dbReference>
<feature type="transmembrane region" description="Helical" evidence="11">
    <location>
        <begin position="29"/>
        <end position="46"/>
    </location>
</feature>
<dbReference type="GO" id="GO:0045259">
    <property type="term" value="C:proton-transporting ATP synthase complex"/>
    <property type="evidence" value="ECO:0007669"/>
    <property type="project" value="UniProtKB-KW"/>
</dbReference>
<evidence type="ECO:0000256" key="7">
    <source>
        <dbReference type="ARBA" id="ARBA00022989"/>
    </source>
</evidence>
<dbReference type="Proteomes" id="UP000242763">
    <property type="component" value="Unassembled WGS sequence"/>
</dbReference>
<dbReference type="AlphaFoldDB" id="A0A1I3QKZ6"/>
<keyword evidence="13" id="KW-1185">Reference proteome</keyword>
<evidence type="ECO:0000256" key="9">
    <source>
        <dbReference type="ARBA" id="ARBA00023136"/>
    </source>
</evidence>
<keyword evidence="5 11" id="KW-0812">Transmembrane</keyword>
<dbReference type="SUPFAM" id="SSF81336">
    <property type="entry name" value="F1F0 ATP synthase subunit A"/>
    <property type="match status" value="1"/>
</dbReference>
<dbReference type="Gene3D" id="1.20.120.220">
    <property type="entry name" value="ATP synthase, F0 complex, subunit A"/>
    <property type="match status" value="1"/>
</dbReference>
<keyword evidence="6" id="KW-0375">Hydrogen ion transport</keyword>
<dbReference type="PANTHER" id="PTHR11410:SF0">
    <property type="entry name" value="ATP SYNTHASE SUBUNIT A"/>
    <property type="match status" value="1"/>
</dbReference>
<dbReference type="GO" id="GO:0046933">
    <property type="term" value="F:proton-transporting ATP synthase activity, rotational mechanism"/>
    <property type="evidence" value="ECO:0007669"/>
    <property type="project" value="TreeGrafter"/>
</dbReference>
<evidence type="ECO:0000256" key="10">
    <source>
        <dbReference type="ARBA" id="ARBA00023310"/>
    </source>
</evidence>
<evidence type="ECO:0000256" key="6">
    <source>
        <dbReference type="ARBA" id="ARBA00022781"/>
    </source>
</evidence>
<evidence type="ECO:0000256" key="11">
    <source>
        <dbReference type="SAM" id="Phobius"/>
    </source>
</evidence>
<comment type="subcellular location">
    <subcellularLocation>
        <location evidence="1">Membrane</location>
        <topology evidence="1">Multi-pass membrane protein</topology>
    </subcellularLocation>
</comment>
<evidence type="ECO:0000256" key="3">
    <source>
        <dbReference type="ARBA" id="ARBA00022448"/>
    </source>
</evidence>
<dbReference type="Pfam" id="PF00119">
    <property type="entry name" value="ATP-synt_A"/>
    <property type="match status" value="1"/>
</dbReference>
<feature type="transmembrane region" description="Helical" evidence="11">
    <location>
        <begin position="109"/>
        <end position="128"/>
    </location>
</feature>
<evidence type="ECO:0000256" key="8">
    <source>
        <dbReference type="ARBA" id="ARBA00023065"/>
    </source>
</evidence>
<proteinExistence type="inferred from homology"/>
<keyword evidence="9 11" id="KW-0472">Membrane</keyword>
<evidence type="ECO:0000256" key="1">
    <source>
        <dbReference type="ARBA" id="ARBA00004141"/>
    </source>
</evidence>
<dbReference type="InterPro" id="IPR035908">
    <property type="entry name" value="F0_ATP_A_sf"/>
</dbReference>
<comment type="similarity">
    <text evidence="2">Belongs to the ATPase A chain family.</text>
</comment>
<evidence type="ECO:0000313" key="12">
    <source>
        <dbReference type="EMBL" id="SFJ34435.1"/>
    </source>
</evidence>
<evidence type="ECO:0000313" key="13">
    <source>
        <dbReference type="Proteomes" id="UP000242763"/>
    </source>
</evidence>
<reference evidence="13" key="1">
    <citation type="submission" date="2016-10" db="EMBL/GenBank/DDBJ databases">
        <authorList>
            <person name="Varghese N."/>
            <person name="Submissions S."/>
        </authorList>
    </citation>
    <scope>NUCLEOTIDE SEQUENCE [LARGE SCALE GENOMIC DNA]</scope>
    <source>
        <strain evidence="13">DSM 21857</strain>
    </source>
</reference>
<dbReference type="STRING" id="1121003.SAMN03080618_02714"/>
<keyword evidence="3" id="KW-0813">Transport</keyword>
<keyword evidence="4" id="KW-0138">CF(0)</keyword>
<evidence type="ECO:0000256" key="4">
    <source>
        <dbReference type="ARBA" id="ARBA00022547"/>
    </source>
</evidence>
<sequence>MAGPIEQFEIKPIIPIEIGGLDLSFTNSSVYMVLTIVMAAGFLIVATSRQGLVPSRIQSSAELLYEFVGKTLRENAGEEGMRFFPLVFSLFMFVLVANLVGMFPYAFTVTSHIIVTFALAMLVFLTVMNRAGFAGGRLV</sequence>
<keyword evidence="10" id="KW-0066">ATP synthesis</keyword>
<evidence type="ECO:0000256" key="5">
    <source>
        <dbReference type="ARBA" id="ARBA00022692"/>
    </source>
</evidence>
<dbReference type="InterPro" id="IPR045083">
    <property type="entry name" value="ATP_synth_F0_asu_bact/mt"/>
</dbReference>
<accession>A0A1I3QKZ6</accession>
<dbReference type="EMBL" id="FORF01000015">
    <property type="protein sequence ID" value="SFJ34435.1"/>
    <property type="molecule type" value="Genomic_DNA"/>
</dbReference>
<keyword evidence="7 11" id="KW-1133">Transmembrane helix</keyword>
<name>A0A1I3QKZ6_9HYPH</name>
<organism evidence="12 13">
    <name type="scientific">Aquamicrobium aerolatum DSM 21857</name>
    <dbReference type="NCBI Taxonomy" id="1121003"/>
    <lineage>
        <taxon>Bacteria</taxon>
        <taxon>Pseudomonadati</taxon>
        <taxon>Pseudomonadota</taxon>
        <taxon>Alphaproteobacteria</taxon>
        <taxon>Hyphomicrobiales</taxon>
        <taxon>Phyllobacteriaceae</taxon>
        <taxon>Aerobium</taxon>
    </lineage>
</organism>